<dbReference type="EMBL" id="JANLCK010000002">
    <property type="protein sequence ID" value="MCS5725245.1"/>
    <property type="molecule type" value="Genomic_DNA"/>
</dbReference>
<name>A0AA41XGF6_9MICO</name>
<dbReference type="Gene3D" id="2.120.10.30">
    <property type="entry name" value="TolB, C-terminal domain"/>
    <property type="match status" value="2"/>
</dbReference>
<evidence type="ECO:0000256" key="1">
    <source>
        <dbReference type="SAM" id="SignalP"/>
    </source>
</evidence>
<dbReference type="InterPro" id="IPR007253">
    <property type="entry name" value="Cell_wall-bd_2"/>
</dbReference>
<evidence type="ECO:0000313" key="3">
    <source>
        <dbReference type="Proteomes" id="UP001165587"/>
    </source>
</evidence>
<comment type="caution">
    <text evidence="2">The sequence shown here is derived from an EMBL/GenBank/DDBJ whole genome shotgun (WGS) entry which is preliminary data.</text>
</comment>
<reference evidence="2" key="1">
    <citation type="submission" date="2022-08" db="EMBL/GenBank/DDBJ databases">
        <authorList>
            <person name="Deng Y."/>
            <person name="Han X.-F."/>
            <person name="Zhang Y.-Q."/>
        </authorList>
    </citation>
    <scope>NUCLEOTIDE SEQUENCE</scope>
    <source>
        <strain evidence="2">CPCC 203407</strain>
    </source>
</reference>
<keyword evidence="1" id="KW-0732">Signal</keyword>
<protein>
    <submittedName>
        <fullName evidence="2">Cell wall-binding repeat-containing protein</fullName>
    </submittedName>
</protein>
<dbReference type="PANTHER" id="PTHR30032:SF8">
    <property type="entry name" value="GERMINATION-SPECIFIC N-ACETYLMURAMOYL-L-ALANINE AMIDASE"/>
    <property type="match status" value="1"/>
</dbReference>
<dbReference type="AlphaFoldDB" id="A0AA41XGF6"/>
<dbReference type="Pfam" id="PF04122">
    <property type="entry name" value="CW_binding_2"/>
    <property type="match status" value="3"/>
</dbReference>
<dbReference type="PANTHER" id="PTHR30032">
    <property type="entry name" value="N-ACETYLMURAMOYL-L-ALANINE AMIDASE-RELATED"/>
    <property type="match status" value="1"/>
</dbReference>
<dbReference type="InterPro" id="IPR011042">
    <property type="entry name" value="6-blade_b-propeller_TolB-like"/>
</dbReference>
<feature type="chain" id="PRO_5041278926" evidence="1">
    <location>
        <begin position="42"/>
        <end position="781"/>
    </location>
</feature>
<dbReference type="InterPro" id="IPR006311">
    <property type="entry name" value="TAT_signal"/>
</dbReference>
<dbReference type="Proteomes" id="UP001165587">
    <property type="component" value="Unassembled WGS sequence"/>
</dbReference>
<dbReference type="Pfam" id="PF07676">
    <property type="entry name" value="PD40"/>
    <property type="match status" value="3"/>
</dbReference>
<proteinExistence type="predicted"/>
<feature type="signal peptide" evidence="1">
    <location>
        <begin position="1"/>
        <end position="41"/>
    </location>
</feature>
<dbReference type="PROSITE" id="PS51318">
    <property type="entry name" value="TAT"/>
    <property type="match status" value="1"/>
</dbReference>
<dbReference type="Gene3D" id="3.40.50.12090">
    <property type="match status" value="1"/>
</dbReference>
<dbReference type="RefSeq" id="WP_259525719.1">
    <property type="nucleotide sequence ID" value="NZ_JANLCK010000002.1"/>
</dbReference>
<dbReference type="SUPFAM" id="SSF82171">
    <property type="entry name" value="DPP6 N-terminal domain-like"/>
    <property type="match status" value="1"/>
</dbReference>
<evidence type="ECO:0000313" key="2">
    <source>
        <dbReference type="EMBL" id="MCS5725245.1"/>
    </source>
</evidence>
<dbReference type="InterPro" id="IPR011659">
    <property type="entry name" value="WD40"/>
</dbReference>
<gene>
    <name evidence="2" type="ORF">N1028_04985</name>
</gene>
<dbReference type="InterPro" id="IPR051922">
    <property type="entry name" value="Bact_Sporulation_Assoc"/>
</dbReference>
<sequence>MTIQDRAALRSRANRRTVLGASAAVVAMLAGALLGAGSASAAVPGVGVTAIVSSDAAGIPGAGAANGAAVSADGRYVAFTSESAFAGAPGGTAQVFRKDMSTGAIVLVSAGRDGSVATGAATQPSISADGRFVAFVSNATNLDPAHSSSILQVFVRDLAPGGVARLVTVNTTRTAGGDALSLLPSMAGDGRSVAFQSAASDLVPSAVSGNQVYRADISAAGTPAIELVSVQDPSVSPASAAADVDATTPASSYDGSVVAFASAAQNLTTDTPAAGVTQVFTRDRRTGTTTLVSAAAGAGIAGDRDSVDPSLSADGRTVAFASKATNIAVGPAGTTTTTAQIFVREPEKGRASRVVSMTFAGTGPANSNSSSPKLSADARRIVFASVATDLSDVANPNGVSQVFVRDLVRGVNSVVSVEAGTTPVVGSDFSGGPSMSADGRFVGFTSLAPRITPADPLGRTLVYLRGIAADGGPVGGSAIERVGGADRYEVSATVSAGRFAPGVPVAYVASGAVFADALSGSAAAGADRGPVLLTRKDAIPPLVAAELDRLDPARIVLLGGTATVAPAVQKALESFVGADPSRVTRIDGADRYEVSARVSGTVFTKGAQVAYIASGAVFPDALSGSAAAGLAKGPVLLVTRDTIPGAVSAELARLKPKSVVVLGGTSTVSEAVLKQIPPSMPATRLAGADRYEQSAAVAGASFPVAGGTVFVASGQVFPDALSGSAAAIRAKAPVLLVAADRIPPAVQTQLSRLKPTRIVVLGGEATVSAAVYESLRGYLAP</sequence>
<keyword evidence="3" id="KW-1185">Reference proteome</keyword>
<accession>A0AA41XGF6</accession>
<organism evidence="2 3">
    <name type="scientific">Herbiconiux oxytropis</name>
    <dbReference type="NCBI Taxonomy" id="2970915"/>
    <lineage>
        <taxon>Bacteria</taxon>
        <taxon>Bacillati</taxon>
        <taxon>Actinomycetota</taxon>
        <taxon>Actinomycetes</taxon>
        <taxon>Micrococcales</taxon>
        <taxon>Microbacteriaceae</taxon>
        <taxon>Herbiconiux</taxon>
    </lineage>
</organism>